<name>A0A150LF69_9BACI</name>
<dbReference type="GO" id="GO:0005886">
    <property type="term" value="C:plasma membrane"/>
    <property type="evidence" value="ECO:0007669"/>
    <property type="project" value="UniProtKB-SubCell"/>
</dbReference>
<evidence type="ECO:0000313" key="7">
    <source>
        <dbReference type="EMBL" id="KYD10382.1"/>
    </source>
</evidence>
<sequence length="279" mass="31187">MGKLGAGLRFLKKLYGRLEAHNISGLSAQLSYFFFLSLFPLLMAVFSLLPFLPVSEEDILYFLEDFAPEETMAVLESTVERILADHNGKILSISILITLWSASNGMNAIIRAMNLAYEVKENRPFFITRGISVLLTAAMIFVILVALALPVFGKQLGIYLFSKFGLTGDFLSAWHSFRWGVSSIVLFIVFTFLYYFTPNKRISCVSAIPGALVSTAGWMVSSLAFSYYVDRFAHYSYTYGSLGGIIVLLLWLYITAYILIIGGEVNAMISEKDREDGRC</sequence>
<feature type="transmembrane region" description="Helical" evidence="6">
    <location>
        <begin position="173"/>
        <end position="196"/>
    </location>
</feature>
<dbReference type="STRING" id="301148.B4135_3557"/>
<comment type="subcellular location">
    <subcellularLocation>
        <location evidence="1">Cell membrane</location>
        <topology evidence="1">Multi-pass membrane protein</topology>
    </subcellularLocation>
</comment>
<dbReference type="OrthoDB" id="9775903at2"/>
<organism evidence="7 8">
    <name type="scientific">Caldibacillus debilis</name>
    <dbReference type="NCBI Taxonomy" id="301148"/>
    <lineage>
        <taxon>Bacteria</taxon>
        <taxon>Bacillati</taxon>
        <taxon>Bacillota</taxon>
        <taxon>Bacilli</taxon>
        <taxon>Bacillales</taxon>
        <taxon>Bacillaceae</taxon>
        <taxon>Caldibacillus</taxon>
    </lineage>
</organism>
<dbReference type="AlphaFoldDB" id="A0A150LF69"/>
<feature type="transmembrane region" description="Helical" evidence="6">
    <location>
        <begin position="90"/>
        <end position="110"/>
    </location>
</feature>
<comment type="caution">
    <text evidence="7">The sequence shown here is derived from an EMBL/GenBank/DDBJ whole genome shotgun (WGS) entry which is preliminary data.</text>
</comment>
<evidence type="ECO:0000256" key="5">
    <source>
        <dbReference type="ARBA" id="ARBA00023136"/>
    </source>
</evidence>
<dbReference type="RefSeq" id="WP_061569826.1">
    <property type="nucleotide sequence ID" value="NZ_LQYT01000119.1"/>
</dbReference>
<keyword evidence="5 6" id="KW-0472">Membrane</keyword>
<dbReference type="Proteomes" id="UP000075683">
    <property type="component" value="Unassembled WGS sequence"/>
</dbReference>
<dbReference type="EMBL" id="LQYT01000119">
    <property type="protein sequence ID" value="KYD10382.1"/>
    <property type="molecule type" value="Genomic_DNA"/>
</dbReference>
<feature type="transmembrane region" description="Helical" evidence="6">
    <location>
        <begin position="241"/>
        <end position="262"/>
    </location>
</feature>
<evidence type="ECO:0000256" key="6">
    <source>
        <dbReference type="SAM" id="Phobius"/>
    </source>
</evidence>
<feature type="transmembrane region" description="Helical" evidence="6">
    <location>
        <begin position="32"/>
        <end position="52"/>
    </location>
</feature>
<dbReference type="Pfam" id="PF03631">
    <property type="entry name" value="Virul_fac_BrkB"/>
    <property type="match status" value="1"/>
</dbReference>
<dbReference type="PANTHER" id="PTHR30213:SF0">
    <property type="entry name" value="UPF0761 MEMBRANE PROTEIN YIHY"/>
    <property type="match status" value="1"/>
</dbReference>
<evidence type="ECO:0000256" key="1">
    <source>
        <dbReference type="ARBA" id="ARBA00004651"/>
    </source>
</evidence>
<dbReference type="PIRSF" id="PIRSF035875">
    <property type="entry name" value="RNase_BN"/>
    <property type="match status" value="1"/>
</dbReference>
<dbReference type="PANTHER" id="PTHR30213">
    <property type="entry name" value="INNER MEMBRANE PROTEIN YHJD"/>
    <property type="match status" value="1"/>
</dbReference>
<feature type="transmembrane region" description="Helical" evidence="6">
    <location>
        <begin position="131"/>
        <end position="153"/>
    </location>
</feature>
<dbReference type="NCBIfam" id="TIGR00765">
    <property type="entry name" value="yihY_not_rbn"/>
    <property type="match status" value="1"/>
</dbReference>
<keyword evidence="3 6" id="KW-0812">Transmembrane</keyword>
<proteinExistence type="predicted"/>
<evidence type="ECO:0000256" key="4">
    <source>
        <dbReference type="ARBA" id="ARBA00022989"/>
    </source>
</evidence>
<dbReference type="InterPro" id="IPR017039">
    <property type="entry name" value="Virul_fac_BrkB"/>
</dbReference>
<evidence type="ECO:0000313" key="8">
    <source>
        <dbReference type="Proteomes" id="UP000075683"/>
    </source>
</evidence>
<feature type="transmembrane region" description="Helical" evidence="6">
    <location>
        <begin position="208"/>
        <end position="229"/>
    </location>
</feature>
<keyword evidence="4 6" id="KW-1133">Transmembrane helix</keyword>
<evidence type="ECO:0000256" key="3">
    <source>
        <dbReference type="ARBA" id="ARBA00022692"/>
    </source>
</evidence>
<protein>
    <submittedName>
        <fullName evidence="7">Uncharacterized protein</fullName>
    </submittedName>
</protein>
<gene>
    <name evidence="7" type="ORF">B4135_3557</name>
</gene>
<evidence type="ECO:0000256" key="2">
    <source>
        <dbReference type="ARBA" id="ARBA00022475"/>
    </source>
</evidence>
<keyword evidence="2" id="KW-1003">Cell membrane</keyword>
<accession>A0A150LF69</accession>
<reference evidence="7 8" key="1">
    <citation type="submission" date="2016-01" db="EMBL/GenBank/DDBJ databases">
        <title>Draft Genome Sequences of Seven Thermophilic Sporeformers Isolated from Foods.</title>
        <authorList>
            <person name="Berendsen E.M."/>
            <person name="Wells-Bennik M.H."/>
            <person name="Krawcyk A.O."/>
            <person name="De Jong A."/>
            <person name="Holsappel S."/>
            <person name="Eijlander R.T."/>
            <person name="Kuipers O.P."/>
        </authorList>
    </citation>
    <scope>NUCLEOTIDE SEQUENCE [LARGE SCALE GENOMIC DNA]</scope>
    <source>
        <strain evidence="7 8">B4135</strain>
    </source>
</reference>